<evidence type="ECO:0000256" key="1">
    <source>
        <dbReference type="SAM" id="MobiDB-lite"/>
    </source>
</evidence>
<sequence length="148" mass="16973">MARYTVNNVFSLFCLLQIPSFLLAFQLRFPPYQRHISLAQFASMLNEDEHHPLVNRRSSFDDGPFLPAMGKRAFDRLDASSLGLSGYNAYWPEEEPLNRLAFGQQQFADAETEPEKPSGSKKHRRWARPLAGTKRRVNGFGLFGQLRL</sequence>
<feature type="signal peptide" evidence="2">
    <location>
        <begin position="1"/>
        <end position="24"/>
    </location>
</feature>
<feature type="compositionally biased region" description="Basic residues" evidence="1">
    <location>
        <begin position="119"/>
        <end position="128"/>
    </location>
</feature>
<evidence type="ECO:0000256" key="2">
    <source>
        <dbReference type="SAM" id="SignalP"/>
    </source>
</evidence>
<reference evidence="3 4" key="1">
    <citation type="submission" date="2024-10" db="EMBL/GenBank/DDBJ databases">
        <authorList>
            <person name="Kim D."/>
        </authorList>
    </citation>
    <scope>NUCLEOTIDE SEQUENCE [LARGE SCALE GENOMIC DNA]</scope>
    <source>
        <strain evidence="3">Taebaek</strain>
    </source>
</reference>
<evidence type="ECO:0000313" key="4">
    <source>
        <dbReference type="Proteomes" id="UP001620645"/>
    </source>
</evidence>
<gene>
    <name evidence="3" type="ORF">niasHS_004863</name>
</gene>
<evidence type="ECO:0000313" key="3">
    <source>
        <dbReference type="EMBL" id="KAL3091458.1"/>
    </source>
</evidence>
<protein>
    <submittedName>
        <fullName evidence="3">Uncharacterized protein</fullName>
    </submittedName>
</protein>
<comment type="caution">
    <text evidence="3">The sequence shown here is derived from an EMBL/GenBank/DDBJ whole genome shotgun (WGS) entry which is preliminary data.</text>
</comment>
<feature type="region of interest" description="Disordered" evidence="1">
    <location>
        <begin position="108"/>
        <end position="128"/>
    </location>
</feature>
<keyword evidence="2" id="KW-0732">Signal</keyword>
<name>A0ABD2JLG3_HETSC</name>
<dbReference type="EMBL" id="JBICCN010000131">
    <property type="protein sequence ID" value="KAL3091458.1"/>
    <property type="molecule type" value="Genomic_DNA"/>
</dbReference>
<dbReference type="AlphaFoldDB" id="A0ABD2JLG3"/>
<dbReference type="Proteomes" id="UP001620645">
    <property type="component" value="Unassembled WGS sequence"/>
</dbReference>
<proteinExistence type="predicted"/>
<feature type="chain" id="PRO_5044792038" evidence="2">
    <location>
        <begin position="25"/>
        <end position="148"/>
    </location>
</feature>
<accession>A0ABD2JLG3</accession>
<organism evidence="3 4">
    <name type="scientific">Heterodera schachtii</name>
    <name type="common">Sugarbeet cyst nematode worm</name>
    <name type="synonym">Tylenchus schachtii</name>
    <dbReference type="NCBI Taxonomy" id="97005"/>
    <lineage>
        <taxon>Eukaryota</taxon>
        <taxon>Metazoa</taxon>
        <taxon>Ecdysozoa</taxon>
        <taxon>Nematoda</taxon>
        <taxon>Chromadorea</taxon>
        <taxon>Rhabditida</taxon>
        <taxon>Tylenchina</taxon>
        <taxon>Tylenchomorpha</taxon>
        <taxon>Tylenchoidea</taxon>
        <taxon>Heteroderidae</taxon>
        <taxon>Heteroderinae</taxon>
        <taxon>Heterodera</taxon>
    </lineage>
</organism>
<keyword evidence="4" id="KW-1185">Reference proteome</keyword>